<dbReference type="GeneID" id="61249801"/>
<dbReference type="KEGG" id="lle:AYR59_02785"/>
<dbReference type="SUPFAM" id="SSF143120">
    <property type="entry name" value="YefM-like"/>
    <property type="match status" value="1"/>
</dbReference>
<gene>
    <name evidence="3" type="ORF">AYR59_02785</name>
</gene>
<comment type="similarity">
    <text evidence="1 2">Belongs to the phD/YefM antitoxin family.</text>
</comment>
<dbReference type="Gene3D" id="3.40.1620.10">
    <property type="entry name" value="YefM-like domain"/>
    <property type="match status" value="1"/>
</dbReference>
<dbReference type="RefSeq" id="WP_054646006.1">
    <property type="nucleotide sequence ID" value="NZ_CP014872.1"/>
</dbReference>
<evidence type="ECO:0000256" key="2">
    <source>
        <dbReference type="RuleBase" id="RU362080"/>
    </source>
</evidence>
<accession>A0AB33BRM1</accession>
<name>A0AB33BRM1_9LACO</name>
<dbReference type="Proteomes" id="UP000093346">
    <property type="component" value="Chromosome"/>
</dbReference>
<protein>
    <recommendedName>
        <fullName evidence="2">Antitoxin</fullName>
    </recommendedName>
</protein>
<dbReference type="Pfam" id="PF02604">
    <property type="entry name" value="PhdYeFM_antitox"/>
    <property type="match status" value="1"/>
</dbReference>
<evidence type="ECO:0000256" key="1">
    <source>
        <dbReference type="ARBA" id="ARBA00009981"/>
    </source>
</evidence>
<organism evidence="3 4">
    <name type="scientific">Fructilactobacillus lindneri</name>
    <dbReference type="NCBI Taxonomy" id="53444"/>
    <lineage>
        <taxon>Bacteria</taxon>
        <taxon>Bacillati</taxon>
        <taxon>Bacillota</taxon>
        <taxon>Bacilli</taxon>
        <taxon>Lactobacillales</taxon>
        <taxon>Lactobacillaceae</taxon>
        <taxon>Fructilactobacillus</taxon>
    </lineage>
</organism>
<sequence length="89" mass="10307">MDNCTPTQARKNLFKIASDVNNNHNVISVNNVRKPNQDMVIMSKNDYKRMLETMHVINNGQLQESLDRSKNAKKEDFIDITNGINWDDL</sequence>
<dbReference type="AlphaFoldDB" id="A0AB33BRM1"/>
<dbReference type="InterPro" id="IPR006442">
    <property type="entry name" value="Antitoxin_Phd/YefM"/>
</dbReference>
<dbReference type="EMBL" id="CP014907">
    <property type="protein sequence ID" value="ANZ59033.1"/>
    <property type="molecule type" value="Genomic_DNA"/>
</dbReference>
<dbReference type="InterPro" id="IPR036165">
    <property type="entry name" value="YefM-like_sf"/>
</dbReference>
<proteinExistence type="inferred from homology"/>
<evidence type="ECO:0000313" key="3">
    <source>
        <dbReference type="EMBL" id="ANZ59033.1"/>
    </source>
</evidence>
<evidence type="ECO:0000313" key="4">
    <source>
        <dbReference type="Proteomes" id="UP000093346"/>
    </source>
</evidence>
<comment type="function">
    <text evidence="2">Antitoxin component of a type II toxin-antitoxin (TA) system.</text>
</comment>
<reference evidence="3 4" key="1">
    <citation type="submission" date="2016-03" db="EMBL/GenBank/DDBJ databases">
        <title>Pediococcus and Lactobacillus from brewery environment - whole genome sequencing and assembly.</title>
        <authorList>
            <person name="Behr J."/>
            <person name="Geissler A.J."/>
            <person name="Vogel R.F."/>
        </authorList>
    </citation>
    <scope>NUCLEOTIDE SEQUENCE [LARGE SCALE GENOMIC DNA]</scope>
    <source>
        <strain evidence="3 4">TMW 1.481</strain>
    </source>
</reference>